<dbReference type="EMBL" id="FWEW01000601">
    <property type="protein sequence ID" value="SLM35269.1"/>
    <property type="molecule type" value="Genomic_DNA"/>
</dbReference>
<organism evidence="1 2">
    <name type="scientific">Lasallia pustulata</name>
    <dbReference type="NCBI Taxonomy" id="136370"/>
    <lineage>
        <taxon>Eukaryota</taxon>
        <taxon>Fungi</taxon>
        <taxon>Dikarya</taxon>
        <taxon>Ascomycota</taxon>
        <taxon>Pezizomycotina</taxon>
        <taxon>Lecanoromycetes</taxon>
        <taxon>OSLEUM clade</taxon>
        <taxon>Umbilicariomycetidae</taxon>
        <taxon>Umbilicariales</taxon>
        <taxon>Umbilicariaceae</taxon>
        <taxon>Lasallia</taxon>
    </lineage>
</organism>
<dbReference type="Proteomes" id="UP000192927">
    <property type="component" value="Unassembled WGS sequence"/>
</dbReference>
<sequence length="66" mass="7699">MLQRVLNRAKTSGRLDDTEDVFQKRYGAFVEDNAGILQFFSDEVIDVDCERPLDEIVEYDRKVEAE</sequence>
<protein>
    <submittedName>
        <fullName evidence="1">Uridylate kinase</fullName>
    </submittedName>
</protein>
<accession>A0A1W5CX84</accession>
<dbReference type="Gene3D" id="3.40.50.300">
    <property type="entry name" value="P-loop containing nucleotide triphosphate hydrolases"/>
    <property type="match status" value="1"/>
</dbReference>
<dbReference type="GO" id="GO:0016301">
    <property type="term" value="F:kinase activity"/>
    <property type="evidence" value="ECO:0007669"/>
    <property type="project" value="UniProtKB-KW"/>
</dbReference>
<evidence type="ECO:0000313" key="1">
    <source>
        <dbReference type="EMBL" id="SLM35269.1"/>
    </source>
</evidence>
<proteinExistence type="predicted"/>
<evidence type="ECO:0000313" key="2">
    <source>
        <dbReference type="Proteomes" id="UP000192927"/>
    </source>
</evidence>
<keyword evidence="2" id="KW-1185">Reference proteome</keyword>
<dbReference type="InterPro" id="IPR027417">
    <property type="entry name" value="P-loop_NTPase"/>
</dbReference>
<reference evidence="2" key="1">
    <citation type="submission" date="2017-03" db="EMBL/GenBank/DDBJ databases">
        <authorList>
            <person name="Sharma R."/>
            <person name="Thines M."/>
        </authorList>
    </citation>
    <scope>NUCLEOTIDE SEQUENCE [LARGE SCALE GENOMIC DNA]</scope>
</reference>
<keyword evidence="1" id="KW-0418">Kinase</keyword>
<keyword evidence="1" id="KW-0808">Transferase</keyword>
<dbReference type="AlphaFoldDB" id="A0A1W5CX84"/>
<name>A0A1W5CX84_9LECA</name>